<keyword evidence="2" id="KW-1133">Transmembrane helix</keyword>
<sequence length="402" mass="42804">MSYHVRDVLETVQGAPPPPRRTSTDDIIATARRMRARRTAAAAVSGTAAVIAVMVAAVAVLNGPAASTSTGTPVGAAPSASAPSDGTEPEPLPEFRPVPSVADVLPHVPASDPLLTIPTGFRTVFDEYRAGEYRIGPAGQVATDRHELPVYREGLTWKDDDGTTYPMSVGSVTFYRAGVYDPARLGAEEPTAAWGDAFGVTVAGRAGIGRETAYRAAGGEQGTEIRRTAVAWQYAPDSWATYVPRRQEGAQSRDDAIRIAAAVTAKPARDIRLPFRIGNLPNGWQVVAATETPDRDSSTISEVYLHRGALPADKRAAEVTVDLPVLRIAAFHGEPKNESIRNRNGVHCHETQPSCAVVAGAYFIEVEGRFAEGMTVAEVRQFVNGLIPVNFADRATWVPVGG</sequence>
<comment type="caution">
    <text evidence="3">The sequence shown here is derived from an EMBL/GenBank/DDBJ whole genome shotgun (WGS) entry which is preliminary data.</text>
</comment>
<protein>
    <submittedName>
        <fullName evidence="3">Uncharacterized protein</fullName>
    </submittedName>
</protein>
<keyword evidence="4" id="KW-1185">Reference proteome</keyword>
<dbReference type="AlphaFoldDB" id="A0A8J3YKL4"/>
<evidence type="ECO:0000256" key="2">
    <source>
        <dbReference type="SAM" id="Phobius"/>
    </source>
</evidence>
<evidence type="ECO:0000313" key="3">
    <source>
        <dbReference type="EMBL" id="GIJ47074.1"/>
    </source>
</evidence>
<dbReference type="RefSeq" id="WP_203900589.1">
    <property type="nucleotide sequence ID" value="NZ_BOPF01000013.1"/>
</dbReference>
<dbReference type="EMBL" id="BOPF01000013">
    <property type="protein sequence ID" value="GIJ47074.1"/>
    <property type="molecule type" value="Genomic_DNA"/>
</dbReference>
<reference evidence="3" key="1">
    <citation type="submission" date="2021-01" db="EMBL/GenBank/DDBJ databases">
        <title>Whole genome shotgun sequence of Virgisporangium aliadipatigenens NBRC 105644.</title>
        <authorList>
            <person name="Komaki H."/>
            <person name="Tamura T."/>
        </authorList>
    </citation>
    <scope>NUCLEOTIDE SEQUENCE</scope>
    <source>
        <strain evidence="3">NBRC 105644</strain>
    </source>
</reference>
<evidence type="ECO:0000256" key="1">
    <source>
        <dbReference type="SAM" id="MobiDB-lite"/>
    </source>
</evidence>
<name>A0A8J3YKL4_9ACTN</name>
<feature type="region of interest" description="Disordered" evidence="1">
    <location>
        <begin position="66"/>
        <end position="96"/>
    </location>
</feature>
<keyword evidence="2" id="KW-0812">Transmembrane</keyword>
<feature type="transmembrane region" description="Helical" evidence="2">
    <location>
        <begin position="40"/>
        <end position="61"/>
    </location>
</feature>
<dbReference type="Proteomes" id="UP000619260">
    <property type="component" value="Unassembled WGS sequence"/>
</dbReference>
<evidence type="ECO:0000313" key="4">
    <source>
        <dbReference type="Proteomes" id="UP000619260"/>
    </source>
</evidence>
<accession>A0A8J3YKL4</accession>
<feature type="region of interest" description="Disordered" evidence="1">
    <location>
        <begin position="1"/>
        <end position="24"/>
    </location>
</feature>
<organism evidence="3 4">
    <name type="scientific">Virgisporangium aliadipatigenens</name>
    <dbReference type="NCBI Taxonomy" id="741659"/>
    <lineage>
        <taxon>Bacteria</taxon>
        <taxon>Bacillati</taxon>
        <taxon>Actinomycetota</taxon>
        <taxon>Actinomycetes</taxon>
        <taxon>Micromonosporales</taxon>
        <taxon>Micromonosporaceae</taxon>
        <taxon>Virgisporangium</taxon>
    </lineage>
</organism>
<proteinExistence type="predicted"/>
<keyword evidence="2" id="KW-0472">Membrane</keyword>
<gene>
    <name evidence="3" type="ORF">Val02_39600</name>
</gene>